<evidence type="ECO:0000256" key="5">
    <source>
        <dbReference type="ARBA" id="ARBA00023136"/>
    </source>
</evidence>
<keyword evidence="2" id="KW-1003">Cell membrane</keyword>
<accession>A0A2W5UVZ1</accession>
<dbReference type="PANTHER" id="PTHR30606">
    <property type="entry name" value="LIPID A BIOSYNTHESIS LAUROYL ACYLTRANSFERASE"/>
    <property type="match status" value="1"/>
</dbReference>
<protein>
    <recommendedName>
        <fullName evidence="10">Acyltransferase</fullName>
    </recommendedName>
</protein>
<organism evidence="8 9">
    <name type="scientific">Archangium gephyra</name>
    <dbReference type="NCBI Taxonomy" id="48"/>
    <lineage>
        <taxon>Bacteria</taxon>
        <taxon>Pseudomonadati</taxon>
        <taxon>Myxococcota</taxon>
        <taxon>Myxococcia</taxon>
        <taxon>Myxococcales</taxon>
        <taxon>Cystobacterineae</taxon>
        <taxon>Archangiaceae</taxon>
        <taxon>Archangium</taxon>
    </lineage>
</organism>
<dbReference type="PANTHER" id="PTHR30606:SF9">
    <property type="entry name" value="LIPID A BIOSYNTHESIS LAUROYLTRANSFERASE"/>
    <property type="match status" value="1"/>
</dbReference>
<dbReference type="InterPro" id="IPR004960">
    <property type="entry name" value="LipA_acyltrans"/>
</dbReference>
<dbReference type="Proteomes" id="UP000249061">
    <property type="component" value="Unassembled WGS sequence"/>
</dbReference>
<comment type="caution">
    <text evidence="8">The sequence shown here is derived from an EMBL/GenBank/DDBJ whole genome shotgun (WGS) entry which is preliminary data.</text>
</comment>
<dbReference type="GO" id="GO:0016746">
    <property type="term" value="F:acyltransferase activity"/>
    <property type="evidence" value="ECO:0007669"/>
    <property type="project" value="UniProtKB-KW"/>
</dbReference>
<keyword evidence="5 7" id="KW-0472">Membrane</keyword>
<evidence type="ECO:0000313" key="9">
    <source>
        <dbReference type="Proteomes" id="UP000249061"/>
    </source>
</evidence>
<evidence type="ECO:0000313" key="8">
    <source>
        <dbReference type="EMBL" id="PZR13338.1"/>
    </source>
</evidence>
<dbReference type="Pfam" id="PF03279">
    <property type="entry name" value="Lip_A_acyltrans"/>
    <property type="match status" value="1"/>
</dbReference>
<feature type="transmembrane region" description="Helical" evidence="7">
    <location>
        <begin position="25"/>
        <end position="46"/>
    </location>
</feature>
<sequence>MASWRSVPEAGSILGIKLVAGIYRLFGRTMASGVLWCVAWYFTFFARVQRRAALDYFKRIGLPQTLRQVHQLIWSFARVGLDRLLFLLGDIQGLTVQLHGHDELMRLVKEKQGALLLGAHVGSFEAMRTLASRYQVPLLVLVDFANAKRVTAMLQALAGDTVKFRMLELNAEDPLALLQVKEAIDRGELVAMLGDRRTDREGRDVVVPFLGSPAKFPVGPYVLAHVLQCPVYFVAGLFHAPSRYDVIIAPLTERIELPRTGRDEAIEREAARFAKVLEEYTRGAPLNWFNFFPFWMDS</sequence>
<reference evidence="8 9" key="1">
    <citation type="submission" date="2017-08" db="EMBL/GenBank/DDBJ databases">
        <title>Infants hospitalized years apart are colonized by the same room-sourced microbial strains.</title>
        <authorList>
            <person name="Brooks B."/>
            <person name="Olm M.R."/>
            <person name="Firek B.A."/>
            <person name="Baker R."/>
            <person name="Thomas B.C."/>
            <person name="Morowitz M.J."/>
            <person name="Banfield J.F."/>
        </authorList>
    </citation>
    <scope>NUCLEOTIDE SEQUENCE [LARGE SCALE GENOMIC DNA]</scope>
    <source>
        <strain evidence="8">S2_003_000_R2_14</strain>
    </source>
</reference>
<evidence type="ECO:0000256" key="7">
    <source>
        <dbReference type="SAM" id="Phobius"/>
    </source>
</evidence>
<evidence type="ECO:0008006" key="10">
    <source>
        <dbReference type="Google" id="ProtNLM"/>
    </source>
</evidence>
<dbReference type="CDD" id="cd07984">
    <property type="entry name" value="LPLAT_LABLAT-like"/>
    <property type="match status" value="1"/>
</dbReference>
<comment type="subcellular location">
    <subcellularLocation>
        <location evidence="1">Cell inner membrane</location>
    </subcellularLocation>
</comment>
<dbReference type="InterPro" id="IPR014548">
    <property type="entry name" value="Ac_Trasf"/>
</dbReference>
<dbReference type="GO" id="GO:0009247">
    <property type="term" value="P:glycolipid biosynthetic process"/>
    <property type="evidence" value="ECO:0007669"/>
    <property type="project" value="UniProtKB-ARBA"/>
</dbReference>
<evidence type="ECO:0000256" key="2">
    <source>
        <dbReference type="ARBA" id="ARBA00022475"/>
    </source>
</evidence>
<dbReference type="EMBL" id="QFQP01000010">
    <property type="protein sequence ID" value="PZR13338.1"/>
    <property type="molecule type" value="Genomic_DNA"/>
</dbReference>
<gene>
    <name evidence="8" type="ORF">DI536_13420</name>
</gene>
<dbReference type="AlphaFoldDB" id="A0A2W5UVZ1"/>
<dbReference type="GO" id="GO:0005886">
    <property type="term" value="C:plasma membrane"/>
    <property type="evidence" value="ECO:0007669"/>
    <property type="project" value="UniProtKB-SubCell"/>
</dbReference>
<evidence type="ECO:0000256" key="6">
    <source>
        <dbReference type="ARBA" id="ARBA00023315"/>
    </source>
</evidence>
<keyword evidence="4" id="KW-0808">Transferase</keyword>
<evidence type="ECO:0000256" key="3">
    <source>
        <dbReference type="ARBA" id="ARBA00022519"/>
    </source>
</evidence>
<name>A0A2W5UVZ1_9BACT</name>
<keyword evidence="3" id="KW-0997">Cell inner membrane</keyword>
<keyword evidence="7" id="KW-1133">Transmembrane helix</keyword>
<evidence type="ECO:0000256" key="4">
    <source>
        <dbReference type="ARBA" id="ARBA00022679"/>
    </source>
</evidence>
<dbReference type="PIRSF" id="PIRSF028561">
    <property type="entry name" value="Ac_Trasf"/>
    <property type="match status" value="1"/>
</dbReference>
<proteinExistence type="predicted"/>
<keyword evidence="7" id="KW-0812">Transmembrane</keyword>
<keyword evidence="6" id="KW-0012">Acyltransferase</keyword>
<evidence type="ECO:0000256" key="1">
    <source>
        <dbReference type="ARBA" id="ARBA00004533"/>
    </source>
</evidence>